<gene>
    <name evidence="14" type="ORF">GCM10023093_04610</name>
</gene>
<evidence type="ECO:0000256" key="8">
    <source>
        <dbReference type="ARBA" id="ARBA00023002"/>
    </source>
</evidence>
<dbReference type="InterPro" id="IPR005106">
    <property type="entry name" value="Asp/hSer_DH_NAD-bd"/>
</dbReference>
<dbReference type="Gene3D" id="3.40.50.720">
    <property type="entry name" value="NAD(P)-binding Rossmann-like Domain"/>
    <property type="match status" value="1"/>
</dbReference>
<dbReference type="InterPro" id="IPR001342">
    <property type="entry name" value="HDH_cat"/>
</dbReference>
<dbReference type="PANTHER" id="PTHR43331:SF1">
    <property type="entry name" value="HOMOSERINE DEHYDROGENASE"/>
    <property type="match status" value="1"/>
</dbReference>
<evidence type="ECO:0000259" key="13">
    <source>
        <dbReference type="Pfam" id="PF03447"/>
    </source>
</evidence>
<protein>
    <recommendedName>
        <fullName evidence="5 10">Homoserine dehydrogenase</fullName>
        <ecNumber evidence="4 10">1.1.1.3</ecNumber>
    </recommendedName>
</protein>
<comment type="catalytic activity">
    <reaction evidence="10">
        <text>L-homoserine + NADP(+) = L-aspartate 4-semialdehyde + NADPH + H(+)</text>
        <dbReference type="Rhea" id="RHEA:15761"/>
        <dbReference type="ChEBI" id="CHEBI:15378"/>
        <dbReference type="ChEBI" id="CHEBI:57476"/>
        <dbReference type="ChEBI" id="CHEBI:57783"/>
        <dbReference type="ChEBI" id="CHEBI:58349"/>
        <dbReference type="ChEBI" id="CHEBI:537519"/>
        <dbReference type="EC" id="1.1.1.3"/>
    </reaction>
</comment>
<comment type="similarity">
    <text evidence="3 11">Belongs to the homoserine dehydrogenase family.</text>
</comment>
<dbReference type="Proteomes" id="UP001500067">
    <property type="component" value="Unassembled WGS sequence"/>
</dbReference>
<evidence type="ECO:0000256" key="5">
    <source>
        <dbReference type="ARBA" id="ARBA00013376"/>
    </source>
</evidence>
<dbReference type="RefSeq" id="WP_345077929.1">
    <property type="nucleotide sequence ID" value="NZ_BAABFA010000005.1"/>
</dbReference>
<dbReference type="SUPFAM" id="SSF51735">
    <property type="entry name" value="NAD(P)-binding Rossmann-fold domains"/>
    <property type="match status" value="1"/>
</dbReference>
<dbReference type="InterPro" id="IPR019811">
    <property type="entry name" value="HDH_CS"/>
</dbReference>
<evidence type="ECO:0000313" key="14">
    <source>
        <dbReference type="EMBL" id="GAA4460924.1"/>
    </source>
</evidence>
<keyword evidence="9 10" id="KW-0486">Methionine biosynthesis</keyword>
<evidence type="ECO:0000259" key="12">
    <source>
        <dbReference type="Pfam" id="PF00742"/>
    </source>
</evidence>
<evidence type="ECO:0000256" key="3">
    <source>
        <dbReference type="ARBA" id="ARBA00006753"/>
    </source>
</evidence>
<evidence type="ECO:0000256" key="7">
    <source>
        <dbReference type="ARBA" id="ARBA00022697"/>
    </source>
</evidence>
<comment type="pathway">
    <text evidence="2 10">Amino-acid biosynthesis; L-methionine biosynthesis via de novo pathway; L-homoserine from L-aspartate: step 3/3.</text>
</comment>
<dbReference type="EMBL" id="BAABFA010000005">
    <property type="protein sequence ID" value="GAA4460924.1"/>
    <property type="molecule type" value="Genomic_DNA"/>
</dbReference>
<evidence type="ECO:0000256" key="11">
    <source>
        <dbReference type="RuleBase" id="RU004171"/>
    </source>
</evidence>
<evidence type="ECO:0000256" key="2">
    <source>
        <dbReference type="ARBA" id="ARBA00005062"/>
    </source>
</evidence>
<proteinExistence type="inferred from homology"/>
<keyword evidence="7 10" id="KW-0791">Threonine biosynthesis</keyword>
<dbReference type="PROSITE" id="PS01042">
    <property type="entry name" value="HOMOSER_DHGENASE"/>
    <property type="match status" value="1"/>
</dbReference>
<keyword evidence="8 10" id="KW-0560">Oxidoreductase</keyword>
<evidence type="ECO:0000256" key="6">
    <source>
        <dbReference type="ARBA" id="ARBA00022605"/>
    </source>
</evidence>
<comment type="caution">
    <text evidence="14">The sequence shown here is derived from an EMBL/GenBank/DDBJ whole genome shotgun (WGS) entry which is preliminary data.</text>
</comment>
<dbReference type="EC" id="1.1.1.3" evidence="4 10"/>
<evidence type="ECO:0000256" key="4">
    <source>
        <dbReference type="ARBA" id="ARBA00013213"/>
    </source>
</evidence>
<organism evidence="14 15">
    <name type="scientific">Nemorincola caseinilytica</name>
    <dbReference type="NCBI Taxonomy" id="2054315"/>
    <lineage>
        <taxon>Bacteria</taxon>
        <taxon>Pseudomonadati</taxon>
        <taxon>Bacteroidota</taxon>
        <taxon>Chitinophagia</taxon>
        <taxon>Chitinophagales</taxon>
        <taxon>Chitinophagaceae</taxon>
        <taxon>Nemorincola</taxon>
    </lineage>
</organism>
<dbReference type="PANTHER" id="PTHR43331">
    <property type="entry name" value="HOMOSERINE DEHYDROGENASE"/>
    <property type="match status" value="1"/>
</dbReference>
<dbReference type="InterPro" id="IPR036291">
    <property type="entry name" value="NAD(P)-bd_dom_sf"/>
</dbReference>
<name>A0ABP8N409_9BACT</name>
<keyword evidence="15" id="KW-1185">Reference proteome</keyword>
<evidence type="ECO:0000256" key="9">
    <source>
        <dbReference type="ARBA" id="ARBA00023167"/>
    </source>
</evidence>
<dbReference type="Pfam" id="PF03447">
    <property type="entry name" value="NAD_binding_3"/>
    <property type="match status" value="1"/>
</dbReference>
<accession>A0ABP8N409</accession>
<evidence type="ECO:0000256" key="1">
    <source>
        <dbReference type="ARBA" id="ARBA00005056"/>
    </source>
</evidence>
<feature type="domain" description="Homoserine dehydrogenase catalytic" evidence="12">
    <location>
        <begin position="134"/>
        <end position="312"/>
    </location>
</feature>
<feature type="domain" description="Aspartate/homoserine dehydrogenase NAD-binding" evidence="13">
    <location>
        <begin position="16"/>
        <end position="126"/>
    </location>
</feature>
<evidence type="ECO:0000313" key="15">
    <source>
        <dbReference type="Proteomes" id="UP001500067"/>
    </source>
</evidence>
<dbReference type="NCBIfam" id="NF004976">
    <property type="entry name" value="PRK06349.1"/>
    <property type="match status" value="1"/>
</dbReference>
<dbReference type="SUPFAM" id="SSF55347">
    <property type="entry name" value="Glyceraldehyde-3-phosphate dehydrogenase-like, C-terminal domain"/>
    <property type="match status" value="1"/>
</dbReference>
<dbReference type="Pfam" id="PF00742">
    <property type="entry name" value="Homoserine_dh"/>
    <property type="match status" value="1"/>
</dbReference>
<reference evidence="15" key="1">
    <citation type="journal article" date="2019" name="Int. J. Syst. Evol. Microbiol.">
        <title>The Global Catalogue of Microorganisms (GCM) 10K type strain sequencing project: providing services to taxonomists for standard genome sequencing and annotation.</title>
        <authorList>
            <consortium name="The Broad Institute Genomics Platform"/>
            <consortium name="The Broad Institute Genome Sequencing Center for Infectious Disease"/>
            <person name="Wu L."/>
            <person name="Ma J."/>
        </authorList>
    </citation>
    <scope>NUCLEOTIDE SEQUENCE [LARGE SCALE GENOMIC DNA]</scope>
    <source>
        <strain evidence="15">JCM 32105</strain>
    </source>
</reference>
<dbReference type="Gene3D" id="3.30.360.10">
    <property type="entry name" value="Dihydrodipicolinate Reductase, domain 2"/>
    <property type="match status" value="1"/>
</dbReference>
<keyword evidence="10" id="KW-0521">NADP</keyword>
<comment type="pathway">
    <text evidence="1 10">Amino-acid biosynthesis; L-threonine biosynthesis; L-threonine from L-aspartate: step 3/5.</text>
</comment>
<sequence>MSIHNNGTELTIGLFGFGVVGASLYQVLAHTPSLNARIKKVCIKHADKERAAPAALFTTDADALLNDADINVIVELTSDSDVAHHIISTALRKGKAVVTAGKSVIAKHLPEFIALQQQYGTPLLYEAACCASIPVIRNLEEYYDNDLLHSVSGIVNGSTNYILTRMAEAKLSFGDALAEAQQAGFAEADPSLDILGVDAANKLTILLTHAYGALTATSQLVYTGITDLHEADSLYAREKGYEIKLVAHAGKLPDGRIAAFVLPQFVGEGSRLKGVKNEYNGVEIESSLADRQFFYGKGAGGFPTASAVLSDLSALRYNYRYEYKKLQRGEPTALTHDLYFHVCISFRSLLHVRHEQFARIDEWVSKDQRCHISGIIHCSKLVSSDWWKQNGTSLILYPQAIQHGFVETAKKAEINELSLV</sequence>
<keyword evidence="6 10" id="KW-0028">Amino-acid biosynthesis</keyword>
<evidence type="ECO:0000256" key="10">
    <source>
        <dbReference type="RuleBase" id="RU000579"/>
    </source>
</evidence>